<name>A0A9P5RYZ3_9FUNG</name>
<keyword evidence="2" id="KW-1185">Reference proteome</keyword>
<evidence type="ECO:0008006" key="3">
    <source>
        <dbReference type="Google" id="ProtNLM"/>
    </source>
</evidence>
<comment type="caution">
    <text evidence="1">The sequence shown here is derived from an EMBL/GenBank/DDBJ whole genome shotgun (WGS) entry which is preliminary data.</text>
</comment>
<dbReference type="EMBL" id="JAAAUQ010000353">
    <property type="protein sequence ID" value="KAF9151090.1"/>
    <property type="molecule type" value="Genomic_DNA"/>
</dbReference>
<dbReference type="AlphaFoldDB" id="A0A9P5RYZ3"/>
<reference evidence="1" key="1">
    <citation type="journal article" date="2020" name="Fungal Divers.">
        <title>Resolving the Mortierellaceae phylogeny through synthesis of multi-gene phylogenetics and phylogenomics.</title>
        <authorList>
            <person name="Vandepol N."/>
            <person name="Liber J."/>
            <person name="Desiro A."/>
            <person name="Na H."/>
            <person name="Kennedy M."/>
            <person name="Barry K."/>
            <person name="Grigoriev I.V."/>
            <person name="Miller A.N."/>
            <person name="O'Donnell K."/>
            <person name="Stajich J.E."/>
            <person name="Bonito G."/>
        </authorList>
    </citation>
    <scope>NUCLEOTIDE SEQUENCE</scope>
    <source>
        <strain evidence="1">NRRL 6426</strain>
    </source>
</reference>
<dbReference type="OrthoDB" id="2437929at2759"/>
<organism evidence="1 2">
    <name type="scientific">Linnemannia schmuckeri</name>
    <dbReference type="NCBI Taxonomy" id="64567"/>
    <lineage>
        <taxon>Eukaryota</taxon>
        <taxon>Fungi</taxon>
        <taxon>Fungi incertae sedis</taxon>
        <taxon>Mucoromycota</taxon>
        <taxon>Mortierellomycotina</taxon>
        <taxon>Mortierellomycetes</taxon>
        <taxon>Mortierellales</taxon>
        <taxon>Mortierellaceae</taxon>
        <taxon>Linnemannia</taxon>
    </lineage>
</organism>
<evidence type="ECO:0000313" key="2">
    <source>
        <dbReference type="Proteomes" id="UP000748756"/>
    </source>
</evidence>
<accession>A0A9P5RYZ3</accession>
<gene>
    <name evidence="1" type="ORF">BG015_007100</name>
</gene>
<protein>
    <recommendedName>
        <fullName evidence="3">F-box domain-containing protein</fullName>
    </recommendedName>
</protein>
<sequence length="636" mass="72805">MSSLPNSNTQISTFDIPHILHLICDELSKDQLLICLEVSRTWRANFTPQALRHVRFSNLKGHQTWTILHSASLIRSLTIDVSDAGWFLDNAFGSSYYANLRELHYVDFNYRHKSKPVGYYCMRPSIVDQYNNPLRLVEACPKLETLIVDNLSRQYRTDHFTEAIFKSIYTHTSLATIKIHLECAPLEFSTVVIKSLPTGLKDFELSVMKCIPFTRQFSWSPAPRQFYPKDGYPWQQQEDSMESSLFSGSRSLPLERLALGELHPRARPGWAVMPAEDAEPAVIIDRVILNPGPGTSCCSYNWSLVGIEMVQSCAERPSGLRHLVLNGYYGSWINLLQLLLNSCPCLETIDLSSSGAIDNYPHNNSTFNGIVQLRGTFVVLKGFRMSGTLSEQSYTAVARIVIRSAATLEALDRLYTLRELGIYRHGGSLMTDYRWHINSPFSIWGPIEDYSTVFEQLEKLRLAVEEPYLDLDERDDEEWKPLKDFIRTEEERSQERAGTFQSLKDLKQLRELEIEWFVCPSISNLALENALELFRDAEFKNSSNNGNNGEYEGPSKRWWEEVTQGVLVWLCLPWLSQSDIKSSKVPSHLIEAAARQYQNKVPLPAGCHDIADYSNKKFPWSTGDIYNVRVGRQWKD</sequence>
<proteinExistence type="predicted"/>
<dbReference type="SUPFAM" id="SSF52047">
    <property type="entry name" value="RNI-like"/>
    <property type="match status" value="1"/>
</dbReference>
<dbReference type="Proteomes" id="UP000748756">
    <property type="component" value="Unassembled WGS sequence"/>
</dbReference>
<evidence type="ECO:0000313" key="1">
    <source>
        <dbReference type="EMBL" id="KAF9151090.1"/>
    </source>
</evidence>